<proteinExistence type="predicted"/>
<dbReference type="EMBL" id="QYUK01000011">
    <property type="protein sequence ID" value="RJF87559.1"/>
    <property type="molecule type" value="Genomic_DNA"/>
</dbReference>
<dbReference type="Gene3D" id="1.10.10.10">
    <property type="entry name" value="Winged helix-like DNA-binding domain superfamily/Winged helix DNA-binding domain"/>
    <property type="match status" value="1"/>
</dbReference>
<evidence type="ECO:0000256" key="1">
    <source>
        <dbReference type="ARBA" id="ARBA00023125"/>
    </source>
</evidence>
<evidence type="ECO:0000313" key="3">
    <source>
        <dbReference type="Proteomes" id="UP000284605"/>
    </source>
</evidence>
<dbReference type="RefSeq" id="WP_119778198.1">
    <property type="nucleotide sequence ID" value="NZ_QYUK01000011.1"/>
</dbReference>
<dbReference type="PROSITE" id="PS51197">
    <property type="entry name" value="HTH_RRF2_2"/>
    <property type="match status" value="1"/>
</dbReference>
<organism evidence="2 3">
    <name type="scientific">Oleomonas cavernae</name>
    <dbReference type="NCBI Taxonomy" id="2320859"/>
    <lineage>
        <taxon>Bacteria</taxon>
        <taxon>Pseudomonadati</taxon>
        <taxon>Pseudomonadota</taxon>
        <taxon>Alphaproteobacteria</taxon>
        <taxon>Acetobacterales</taxon>
        <taxon>Acetobacteraceae</taxon>
        <taxon>Oleomonas</taxon>
    </lineage>
</organism>
<dbReference type="GO" id="GO:0005829">
    <property type="term" value="C:cytosol"/>
    <property type="evidence" value="ECO:0007669"/>
    <property type="project" value="TreeGrafter"/>
</dbReference>
<reference evidence="2 3" key="1">
    <citation type="submission" date="2018-09" db="EMBL/GenBank/DDBJ databases">
        <authorList>
            <person name="Zhu H."/>
        </authorList>
    </citation>
    <scope>NUCLEOTIDE SEQUENCE [LARGE SCALE GENOMIC DNA]</scope>
    <source>
        <strain evidence="2 3">K1W22B-8</strain>
    </source>
</reference>
<dbReference type="NCBIfam" id="TIGR00738">
    <property type="entry name" value="rrf2_super"/>
    <property type="match status" value="1"/>
</dbReference>
<dbReference type="GO" id="GO:0003677">
    <property type="term" value="F:DNA binding"/>
    <property type="evidence" value="ECO:0007669"/>
    <property type="project" value="UniProtKB-KW"/>
</dbReference>
<dbReference type="PANTHER" id="PTHR33221">
    <property type="entry name" value="WINGED HELIX-TURN-HELIX TRANSCRIPTIONAL REGULATOR, RRF2 FAMILY"/>
    <property type="match status" value="1"/>
</dbReference>
<dbReference type="OrthoDB" id="9802344at2"/>
<protein>
    <submittedName>
        <fullName evidence="2">Rrf2 family transcriptional regulator</fullName>
    </submittedName>
</protein>
<accession>A0A418WC24</accession>
<comment type="caution">
    <text evidence="2">The sequence shown here is derived from an EMBL/GenBank/DDBJ whole genome shotgun (WGS) entry which is preliminary data.</text>
</comment>
<dbReference type="SUPFAM" id="SSF46785">
    <property type="entry name" value="Winged helix' DNA-binding domain"/>
    <property type="match status" value="1"/>
</dbReference>
<dbReference type="InterPro" id="IPR036390">
    <property type="entry name" value="WH_DNA-bd_sf"/>
</dbReference>
<keyword evidence="1" id="KW-0238">DNA-binding</keyword>
<name>A0A418WC24_9PROT</name>
<dbReference type="Pfam" id="PF02082">
    <property type="entry name" value="Rrf2"/>
    <property type="match status" value="1"/>
</dbReference>
<dbReference type="Proteomes" id="UP000284605">
    <property type="component" value="Unassembled WGS sequence"/>
</dbReference>
<dbReference type="PANTHER" id="PTHR33221:SF5">
    <property type="entry name" value="HTH-TYPE TRANSCRIPTIONAL REGULATOR ISCR"/>
    <property type="match status" value="1"/>
</dbReference>
<gene>
    <name evidence="2" type="ORF">D3874_11450</name>
</gene>
<dbReference type="GO" id="GO:0003700">
    <property type="term" value="F:DNA-binding transcription factor activity"/>
    <property type="evidence" value="ECO:0007669"/>
    <property type="project" value="TreeGrafter"/>
</dbReference>
<evidence type="ECO:0000313" key="2">
    <source>
        <dbReference type="EMBL" id="RJF87559.1"/>
    </source>
</evidence>
<keyword evidence="3" id="KW-1185">Reference proteome</keyword>
<sequence length="148" mass="16144">MISQKAKYAFKALIHLATYPGQTVQIDDIARATGVPRKFLEHILLDLKGHGLITSRRGRSGGYAMLRPPAEITVGAVLRLIDGPIAPLACISVNAYRRCDDCLDEAACAVRHLFTDVYSVILQVMDATTLAVVLRGDATRIKHVFSVV</sequence>
<dbReference type="AlphaFoldDB" id="A0A418WC24"/>
<dbReference type="InterPro" id="IPR036388">
    <property type="entry name" value="WH-like_DNA-bd_sf"/>
</dbReference>
<dbReference type="InterPro" id="IPR000944">
    <property type="entry name" value="Tscrpt_reg_Rrf2"/>
</dbReference>